<dbReference type="InterPro" id="IPR001347">
    <property type="entry name" value="SIS_dom"/>
</dbReference>
<dbReference type="PANTHER" id="PTHR43443">
    <property type="entry name" value="3-HEXULOSE-6-PHOSPHATE ISOMERASE"/>
    <property type="match status" value="1"/>
</dbReference>
<dbReference type="EMBL" id="JACRSS010000001">
    <property type="protein sequence ID" value="MBC8537492.1"/>
    <property type="molecule type" value="Genomic_DNA"/>
</dbReference>
<reference evidence="3" key="1">
    <citation type="submission" date="2020-08" db="EMBL/GenBank/DDBJ databases">
        <title>Genome public.</title>
        <authorList>
            <person name="Liu C."/>
            <person name="Sun Q."/>
        </authorList>
    </citation>
    <scope>NUCLEOTIDE SEQUENCE</scope>
    <source>
        <strain evidence="3">NSJ-63</strain>
    </source>
</reference>
<accession>A0A926DGP0</accession>
<keyword evidence="4" id="KW-1185">Reference proteome</keyword>
<dbReference type="GO" id="GO:0097367">
    <property type="term" value="F:carbohydrate derivative binding"/>
    <property type="evidence" value="ECO:0007669"/>
    <property type="project" value="InterPro"/>
</dbReference>
<comment type="caution">
    <text evidence="3">The sequence shown here is derived from an EMBL/GenBank/DDBJ whole genome shotgun (WGS) entry which is preliminary data.</text>
</comment>
<dbReference type="PROSITE" id="PS51464">
    <property type="entry name" value="SIS"/>
    <property type="match status" value="1"/>
</dbReference>
<dbReference type="InterPro" id="IPR046348">
    <property type="entry name" value="SIS_dom_sf"/>
</dbReference>
<organism evidence="3 4">
    <name type="scientific">Guopingia tenuis</name>
    <dbReference type="NCBI Taxonomy" id="2763656"/>
    <lineage>
        <taxon>Bacteria</taxon>
        <taxon>Bacillati</taxon>
        <taxon>Bacillota</taxon>
        <taxon>Clostridia</taxon>
        <taxon>Christensenellales</taxon>
        <taxon>Christensenellaceae</taxon>
        <taxon>Guopingia</taxon>
    </lineage>
</organism>
<dbReference type="InterPro" id="IPR017552">
    <property type="entry name" value="PHI/rmpB"/>
</dbReference>
<comment type="similarity">
    <text evidence="1">Belongs to the SIS family. PHI subfamily.</text>
</comment>
<dbReference type="AlphaFoldDB" id="A0A926DGP0"/>
<evidence type="ECO:0000313" key="4">
    <source>
        <dbReference type="Proteomes" id="UP000617951"/>
    </source>
</evidence>
<dbReference type="SUPFAM" id="SSF53697">
    <property type="entry name" value="SIS domain"/>
    <property type="match status" value="1"/>
</dbReference>
<evidence type="ECO:0000259" key="2">
    <source>
        <dbReference type="PROSITE" id="PS51464"/>
    </source>
</evidence>
<sequence>MIKELSEQICDELMACAKTFDDDAMVQIAEKIDKANNIFCVGLGRSRLSIMGFAMRLMHMGYSVHLVGDVTTPAIQKGDVLIVGSGSGETKSLLGMTQKCVDLGVEICLFTRKPDSTVGKRAAVKLVISAATTSDASQAAVQTIQPMGSLFEQSCLIAYDSIIVYLMRKKGTNGQEMHKRHANLE</sequence>
<dbReference type="Gene3D" id="3.40.50.10490">
    <property type="entry name" value="Glucose-6-phosphate isomerase like protein, domain 1"/>
    <property type="match status" value="1"/>
</dbReference>
<dbReference type="Proteomes" id="UP000617951">
    <property type="component" value="Unassembled WGS sequence"/>
</dbReference>
<feature type="domain" description="SIS" evidence="2">
    <location>
        <begin position="28"/>
        <end position="172"/>
    </location>
</feature>
<gene>
    <name evidence="3" type="primary">hxlB</name>
    <name evidence="3" type="ORF">H8693_00905</name>
</gene>
<protein>
    <submittedName>
        <fullName evidence="3">6-phospho-3-hexuloisomerase</fullName>
    </submittedName>
</protein>
<evidence type="ECO:0000256" key="1">
    <source>
        <dbReference type="ARBA" id="ARBA00009235"/>
    </source>
</evidence>
<evidence type="ECO:0000313" key="3">
    <source>
        <dbReference type="EMBL" id="MBC8537492.1"/>
    </source>
</evidence>
<dbReference type="GO" id="GO:0016853">
    <property type="term" value="F:isomerase activity"/>
    <property type="evidence" value="ECO:0007669"/>
    <property type="project" value="InterPro"/>
</dbReference>
<dbReference type="RefSeq" id="WP_249279399.1">
    <property type="nucleotide sequence ID" value="NZ_JACRSS010000001.1"/>
</dbReference>
<proteinExistence type="inferred from homology"/>
<name>A0A926DGP0_9FIRM</name>
<dbReference type="Pfam" id="PF01380">
    <property type="entry name" value="SIS"/>
    <property type="match status" value="1"/>
</dbReference>
<dbReference type="CDD" id="cd05005">
    <property type="entry name" value="SIS_PHI"/>
    <property type="match status" value="1"/>
</dbReference>
<dbReference type="PANTHER" id="PTHR43443:SF1">
    <property type="entry name" value="3-HEXULOSE-6-PHOSPHATE ISOMERASE"/>
    <property type="match status" value="1"/>
</dbReference>
<dbReference type="NCBIfam" id="TIGR03127">
    <property type="entry name" value="RuMP_HxlB"/>
    <property type="match status" value="1"/>
</dbReference>
<dbReference type="GO" id="GO:1901135">
    <property type="term" value="P:carbohydrate derivative metabolic process"/>
    <property type="evidence" value="ECO:0007669"/>
    <property type="project" value="InterPro"/>
</dbReference>